<evidence type="ECO:0000313" key="3">
    <source>
        <dbReference type="Proteomes" id="UP000000323"/>
    </source>
</evidence>
<organism evidence="2 3">
    <name type="scientific">Thermobaculum terrenum (strain ATCC BAA-798 / CCMEE 7001 / YNP1)</name>
    <dbReference type="NCBI Taxonomy" id="525904"/>
    <lineage>
        <taxon>Bacteria</taxon>
        <taxon>Bacillati</taxon>
        <taxon>Chloroflexota</taxon>
        <taxon>Chloroflexia</taxon>
        <taxon>Candidatus Thermobaculales</taxon>
        <taxon>Candidatus Thermobaculaceae</taxon>
        <taxon>Thermobaculum</taxon>
    </lineage>
</organism>
<proteinExistence type="predicted"/>
<dbReference type="HOGENOM" id="CLU_2221996_0_0_0"/>
<dbReference type="RefSeq" id="WP_012874208.1">
    <property type="nucleotide sequence ID" value="NC_013525.1"/>
</dbReference>
<reference evidence="3" key="1">
    <citation type="journal article" date="2010" name="Stand. Genomic Sci.">
        <title>Complete genome sequence of 'Thermobaculum terrenum' type strain (YNP1).</title>
        <authorList>
            <person name="Kiss H."/>
            <person name="Cleland D."/>
            <person name="Lapidus A."/>
            <person name="Lucas S."/>
            <person name="Glavina Del Rio T."/>
            <person name="Nolan M."/>
            <person name="Tice H."/>
            <person name="Han C."/>
            <person name="Goodwin L."/>
            <person name="Pitluck S."/>
            <person name="Liolios K."/>
            <person name="Ivanova N."/>
            <person name="Mavromatis K."/>
            <person name="Ovchinnikova G."/>
            <person name="Pati A."/>
            <person name="Chen A."/>
            <person name="Palaniappan K."/>
            <person name="Land M."/>
            <person name="Hauser L."/>
            <person name="Chang Y."/>
            <person name="Jeffries C."/>
            <person name="Lu M."/>
            <person name="Brettin T."/>
            <person name="Detter J."/>
            <person name="Goker M."/>
            <person name="Tindall B."/>
            <person name="Beck B."/>
            <person name="McDermott T."/>
            <person name="Woyke T."/>
            <person name="Bristow J."/>
            <person name="Eisen J."/>
            <person name="Markowitz V."/>
            <person name="Hugenholtz P."/>
            <person name="Kyrpides N."/>
            <person name="Klenk H."/>
            <person name="Cheng J."/>
        </authorList>
    </citation>
    <scope>NUCLEOTIDE SEQUENCE [LARGE SCALE GENOMIC DNA]</scope>
    <source>
        <strain evidence="3">ATCC BAA-798 / YNP1</strain>
    </source>
</reference>
<evidence type="ECO:0008006" key="4">
    <source>
        <dbReference type="Google" id="ProtNLM"/>
    </source>
</evidence>
<dbReference type="Proteomes" id="UP000000323">
    <property type="component" value="Chromosome 1"/>
</dbReference>
<keyword evidence="3" id="KW-1185">Reference proteome</keyword>
<sequence>MKEIVPSISNQSKALVPLKSALRTSSRGLLTRLISSRVGVPAALIAGGAIGGALVSNTVRRLIINGKQPPAHEKRSFIIQMTRLRVITPGLGHETLTYRVVRADEE</sequence>
<dbReference type="EMBL" id="CP001825">
    <property type="protein sequence ID" value="ACZ41173.1"/>
    <property type="molecule type" value="Genomic_DNA"/>
</dbReference>
<name>D1CE17_THET1</name>
<feature type="transmembrane region" description="Helical" evidence="1">
    <location>
        <begin position="38"/>
        <end position="59"/>
    </location>
</feature>
<evidence type="ECO:0000313" key="2">
    <source>
        <dbReference type="EMBL" id="ACZ41173.1"/>
    </source>
</evidence>
<gene>
    <name evidence="2" type="ordered locus">Tter_0251</name>
</gene>
<keyword evidence="1" id="KW-1133">Transmembrane helix</keyword>
<accession>D1CE17</accession>
<protein>
    <recommendedName>
        <fullName evidence="4">Transmembrane protein</fullName>
    </recommendedName>
</protein>
<keyword evidence="1" id="KW-0472">Membrane</keyword>
<evidence type="ECO:0000256" key="1">
    <source>
        <dbReference type="SAM" id="Phobius"/>
    </source>
</evidence>
<dbReference type="AlphaFoldDB" id="D1CE17"/>
<dbReference type="KEGG" id="ttr:Tter_0251"/>
<keyword evidence="1" id="KW-0812">Transmembrane</keyword>
<dbReference type="STRING" id="525904.Tter_0251"/>